<sequence length="438" mass="49287">MEELSEKEQQARLAEARILVVDDHAHARRLLRFQLRKYVAVQEAGSFDEALALCEEQMPDVALIDIHLGEARTGVDLLQALRALPGGQRLRAIACTAYAVPGSRERFLEAGFDEYLAKPIHTDHLLRVLQRVLDPSYRPDRTRLGLPEWELKLPPQPETITAVMELLSRDEEEIELKQLIELLHEDPITAAWVLRHVNSAYYALPHKVTTIERAVTMLGFLPVGNLVLTEVVTNAFEQVTTPEARHIHKHIMQVSLSTALFARELAALVEQISPEQAFTAGVLHQLGRLVFLSSAPERYIPLWKTNLQGGSQWLEAPSPDDEVRTFGLNYAQLGADIARDWGMPELLIEAIRFHLDPRWATGRGRLLALLVRAGRTLALQFGCSGEVLAQLSPEELPPTVRGALRELAEATHGSVQRFWRHVLSRSRAIQELACSYRQ</sequence>
<reference evidence="4 5" key="1">
    <citation type="journal article" date="2009" name="Stand. Genomic Sci.">
        <title>Complete genome sequence of Rhodothermus marinus type strain (R-10).</title>
        <authorList>
            <person name="Nolan M."/>
            <person name="Tindall B.J."/>
            <person name="Pomrenke H."/>
            <person name="Lapidus A."/>
            <person name="Copeland A."/>
            <person name="Glavina Del Rio T."/>
            <person name="Lucas S."/>
            <person name="Chen F."/>
            <person name="Tice H."/>
            <person name="Cheng J.F."/>
            <person name="Saunders E."/>
            <person name="Han C."/>
            <person name="Bruce D."/>
            <person name="Goodwin L."/>
            <person name="Chain P."/>
            <person name="Pitluck S."/>
            <person name="Ovchinikova G."/>
            <person name="Pati A."/>
            <person name="Ivanova N."/>
            <person name="Mavromatis K."/>
            <person name="Chen A."/>
            <person name="Palaniappan K."/>
            <person name="Land M."/>
            <person name="Hauser L."/>
            <person name="Chang Y.J."/>
            <person name="Jeffries C.D."/>
            <person name="Brettin T."/>
            <person name="Goker M."/>
            <person name="Bristow J."/>
            <person name="Eisen J.A."/>
            <person name="Markowitz V."/>
            <person name="Hugenholtz P."/>
            <person name="Kyrpides N.C."/>
            <person name="Klenk H.P."/>
            <person name="Detter J.C."/>
        </authorList>
    </citation>
    <scope>NUCLEOTIDE SEQUENCE [LARGE SCALE GENOMIC DNA]</scope>
    <source>
        <strain evidence="5">ATCC 43812 / DSM 4252 / R-10</strain>
    </source>
</reference>
<keyword evidence="1" id="KW-0597">Phosphoprotein</keyword>
<dbReference type="SMART" id="SM00448">
    <property type="entry name" value="REC"/>
    <property type="match status" value="1"/>
</dbReference>
<organism evidence="4 5">
    <name type="scientific">Rhodothermus marinus (strain ATCC 43812 / DSM 4252 / R-10)</name>
    <name type="common">Rhodothermus obamensis</name>
    <dbReference type="NCBI Taxonomy" id="518766"/>
    <lineage>
        <taxon>Bacteria</taxon>
        <taxon>Pseudomonadati</taxon>
        <taxon>Rhodothermota</taxon>
        <taxon>Rhodothermia</taxon>
        <taxon>Rhodothermales</taxon>
        <taxon>Rhodothermaceae</taxon>
        <taxon>Rhodothermus</taxon>
    </lineage>
</organism>
<dbReference type="eggNOG" id="COG1639">
    <property type="taxonomic scope" value="Bacteria"/>
</dbReference>
<dbReference type="RefSeq" id="WP_012844923.1">
    <property type="nucleotide sequence ID" value="NC_013501.1"/>
</dbReference>
<dbReference type="CDD" id="cd17546">
    <property type="entry name" value="REC_hyHK_CKI1_RcsC-like"/>
    <property type="match status" value="1"/>
</dbReference>
<dbReference type="InterPro" id="IPR052340">
    <property type="entry name" value="RNase_Y/CdgJ"/>
</dbReference>
<dbReference type="SUPFAM" id="SSF109604">
    <property type="entry name" value="HD-domain/PDEase-like"/>
    <property type="match status" value="1"/>
</dbReference>
<feature type="domain" description="Response regulatory" evidence="2">
    <location>
        <begin position="17"/>
        <end position="133"/>
    </location>
</feature>
<evidence type="ECO:0000259" key="3">
    <source>
        <dbReference type="PROSITE" id="PS51833"/>
    </source>
</evidence>
<keyword evidence="5" id="KW-1185">Reference proteome</keyword>
<dbReference type="Gene3D" id="1.10.3210.10">
    <property type="entry name" value="Hypothetical protein af1432"/>
    <property type="match status" value="1"/>
</dbReference>
<dbReference type="PROSITE" id="PS50110">
    <property type="entry name" value="RESPONSE_REGULATORY"/>
    <property type="match status" value="1"/>
</dbReference>
<dbReference type="Pfam" id="PF00072">
    <property type="entry name" value="Response_reg"/>
    <property type="match status" value="1"/>
</dbReference>
<feature type="domain" description="HDOD" evidence="3">
    <location>
        <begin position="153"/>
        <end position="357"/>
    </location>
</feature>
<dbReference type="InterPro" id="IPR011006">
    <property type="entry name" value="CheY-like_superfamily"/>
</dbReference>
<dbReference type="PROSITE" id="PS51833">
    <property type="entry name" value="HDOD"/>
    <property type="match status" value="1"/>
</dbReference>
<evidence type="ECO:0000313" key="4">
    <source>
        <dbReference type="EMBL" id="ACY49313.1"/>
    </source>
</evidence>
<dbReference type="AlphaFoldDB" id="D0MF57"/>
<dbReference type="HOGENOM" id="CLU_625399_0_0_10"/>
<dbReference type="SUPFAM" id="SSF52172">
    <property type="entry name" value="CheY-like"/>
    <property type="match status" value="1"/>
</dbReference>
<dbReference type="EMBL" id="CP001807">
    <property type="protein sequence ID" value="ACY49313.1"/>
    <property type="molecule type" value="Genomic_DNA"/>
</dbReference>
<dbReference type="KEGG" id="rmr:Rmar_2435"/>
<accession>D0MF57</accession>
<gene>
    <name evidence="4" type="ordered locus">Rmar_2435</name>
</gene>
<evidence type="ECO:0000313" key="5">
    <source>
        <dbReference type="Proteomes" id="UP000002221"/>
    </source>
</evidence>
<evidence type="ECO:0000256" key="1">
    <source>
        <dbReference type="PROSITE-ProRule" id="PRU00169"/>
    </source>
</evidence>
<dbReference type="InterPro" id="IPR013976">
    <property type="entry name" value="HDOD"/>
</dbReference>
<dbReference type="Pfam" id="PF08668">
    <property type="entry name" value="HDOD"/>
    <property type="match status" value="1"/>
</dbReference>
<dbReference type="STRING" id="518766.Rmar_2435"/>
<dbReference type="InterPro" id="IPR001789">
    <property type="entry name" value="Sig_transdc_resp-reg_receiver"/>
</dbReference>
<protein>
    <submittedName>
        <fullName evidence="4">Putative signal transduction protein</fullName>
    </submittedName>
</protein>
<dbReference type="PANTHER" id="PTHR33525">
    <property type="match status" value="1"/>
</dbReference>
<dbReference type="Gene3D" id="3.40.50.2300">
    <property type="match status" value="1"/>
</dbReference>
<proteinExistence type="predicted"/>
<dbReference type="OrthoDB" id="9789181at2"/>
<name>D0MF57_RHOM4</name>
<dbReference type="PANTHER" id="PTHR33525:SF3">
    <property type="entry name" value="RIBONUCLEASE Y"/>
    <property type="match status" value="1"/>
</dbReference>
<evidence type="ECO:0000259" key="2">
    <source>
        <dbReference type="PROSITE" id="PS50110"/>
    </source>
</evidence>
<feature type="modified residue" description="4-aspartylphosphate" evidence="1">
    <location>
        <position position="65"/>
    </location>
</feature>
<dbReference type="Proteomes" id="UP000002221">
    <property type="component" value="Chromosome"/>
</dbReference>
<dbReference type="GO" id="GO:0000160">
    <property type="term" value="P:phosphorelay signal transduction system"/>
    <property type="evidence" value="ECO:0007669"/>
    <property type="project" value="InterPro"/>
</dbReference>
<dbReference type="eggNOG" id="COG0784">
    <property type="taxonomic scope" value="Bacteria"/>
</dbReference>